<comment type="caution">
    <text evidence="8">The sequence shown here is derived from an EMBL/GenBank/DDBJ whole genome shotgun (WGS) entry which is preliminary data.</text>
</comment>
<dbReference type="InterPro" id="IPR001289">
    <property type="entry name" value="NFYA"/>
</dbReference>
<evidence type="ECO:0000256" key="4">
    <source>
        <dbReference type="ARBA" id="ARBA00023163"/>
    </source>
</evidence>
<name>A0AAD3SI70_NEPGR</name>
<evidence type="ECO:0000256" key="7">
    <source>
        <dbReference type="SAM" id="MobiDB-lite"/>
    </source>
</evidence>
<proteinExistence type="inferred from homology"/>
<dbReference type="SMART" id="SM00521">
    <property type="entry name" value="CBF"/>
    <property type="match status" value="1"/>
</dbReference>
<evidence type="ECO:0000256" key="1">
    <source>
        <dbReference type="ARBA" id="ARBA00004123"/>
    </source>
</evidence>
<comment type="subunit">
    <text evidence="6">Heterotrimer.</text>
</comment>
<sequence length="296" mass="33174">MEKAAFCKGNRGIFQNHNGQLPCWVANAVGSQVIHNYEHANSFNHSQSSCRGDQQKLVLLKSQQFMLNKQDEAVFQLAVSPGDKNNIFRGKDGNDVHVKATILNQSSLPLQKDYFELGLAQPTEHLLLPLSVTTEEGLTYVNPKQYHRIICRRLIRAKSAVKASAVRDKPYLHESRHRHAMRRPRGAGGRFLNTKNDLMMNNRGKEETTAAGDPDQVVMKKADDDHPQLIFHPSHSSSSEVLQSGHQSCGNLNKPSEVKIMYHTKDYHGRRPSSIPALQSLGESRWCNNWGAGCST</sequence>
<dbReference type="AlphaFoldDB" id="A0AAD3SI70"/>
<protein>
    <recommendedName>
        <fullName evidence="6">Nuclear transcription factor Y subunit</fullName>
    </recommendedName>
</protein>
<evidence type="ECO:0000256" key="3">
    <source>
        <dbReference type="ARBA" id="ARBA00023125"/>
    </source>
</evidence>
<evidence type="ECO:0000256" key="2">
    <source>
        <dbReference type="ARBA" id="ARBA00023015"/>
    </source>
</evidence>
<keyword evidence="3 6" id="KW-0238">DNA-binding</keyword>
<dbReference type="GO" id="GO:0005634">
    <property type="term" value="C:nucleus"/>
    <property type="evidence" value="ECO:0007669"/>
    <property type="project" value="UniProtKB-SubCell"/>
</dbReference>
<dbReference type="Pfam" id="PF02045">
    <property type="entry name" value="CBFB_NFYA"/>
    <property type="match status" value="1"/>
</dbReference>
<dbReference type="PRINTS" id="PR00616">
    <property type="entry name" value="CCAATSUBUNTB"/>
</dbReference>
<dbReference type="EMBL" id="BSYO01000011">
    <property type="protein sequence ID" value="GMH11230.1"/>
    <property type="molecule type" value="Genomic_DNA"/>
</dbReference>
<feature type="region of interest" description="Disordered" evidence="7">
    <location>
        <begin position="174"/>
        <end position="195"/>
    </location>
</feature>
<evidence type="ECO:0000256" key="6">
    <source>
        <dbReference type="RuleBase" id="RU367155"/>
    </source>
</evidence>
<keyword evidence="4 6" id="KW-0804">Transcription</keyword>
<dbReference type="GO" id="GO:0003700">
    <property type="term" value="F:DNA-binding transcription factor activity"/>
    <property type="evidence" value="ECO:0007669"/>
    <property type="project" value="UniProtKB-UniRule"/>
</dbReference>
<accession>A0AAD3SI70</accession>
<evidence type="ECO:0000313" key="9">
    <source>
        <dbReference type="Proteomes" id="UP001279734"/>
    </source>
</evidence>
<dbReference type="Proteomes" id="UP001279734">
    <property type="component" value="Unassembled WGS sequence"/>
</dbReference>
<dbReference type="PROSITE" id="PS51152">
    <property type="entry name" value="NFYA_HAP2_2"/>
    <property type="match status" value="1"/>
</dbReference>
<feature type="compositionally biased region" description="Basic residues" evidence="7">
    <location>
        <begin position="175"/>
        <end position="185"/>
    </location>
</feature>
<comment type="subcellular location">
    <subcellularLocation>
        <location evidence="1 6">Nucleus</location>
    </subcellularLocation>
</comment>
<comment type="function">
    <text evidence="6">Component of the sequence-specific heterotrimeric transcription factor (NF-Y) which specifically recognizes a 5'-CCAAT-3' box motif found in the promoters of its target genes.</text>
</comment>
<evidence type="ECO:0000256" key="5">
    <source>
        <dbReference type="ARBA" id="ARBA00023242"/>
    </source>
</evidence>
<keyword evidence="2 6" id="KW-0805">Transcription regulation</keyword>
<dbReference type="Gene3D" id="6.10.250.2430">
    <property type="match status" value="1"/>
</dbReference>
<dbReference type="PANTHER" id="PTHR12632">
    <property type="entry name" value="TRANSCRIPTION FACTOR NF-Y ALPHA-RELATED"/>
    <property type="match status" value="1"/>
</dbReference>
<organism evidence="8 9">
    <name type="scientific">Nepenthes gracilis</name>
    <name type="common">Slender pitcher plant</name>
    <dbReference type="NCBI Taxonomy" id="150966"/>
    <lineage>
        <taxon>Eukaryota</taxon>
        <taxon>Viridiplantae</taxon>
        <taxon>Streptophyta</taxon>
        <taxon>Embryophyta</taxon>
        <taxon>Tracheophyta</taxon>
        <taxon>Spermatophyta</taxon>
        <taxon>Magnoliopsida</taxon>
        <taxon>eudicotyledons</taxon>
        <taxon>Gunneridae</taxon>
        <taxon>Pentapetalae</taxon>
        <taxon>Caryophyllales</taxon>
        <taxon>Nepenthaceae</taxon>
        <taxon>Nepenthes</taxon>
    </lineage>
</organism>
<dbReference type="GO" id="GO:0003677">
    <property type="term" value="F:DNA binding"/>
    <property type="evidence" value="ECO:0007669"/>
    <property type="project" value="UniProtKB-KW"/>
</dbReference>
<gene>
    <name evidence="8" type="ORF">Nepgr_013071</name>
</gene>
<keyword evidence="5 6" id="KW-0539">Nucleus</keyword>
<comment type="similarity">
    <text evidence="6">Belongs to the NFYA/HAP2 subunit family.</text>
</comment>
<keyword evidence="9" id="KW-1185">Reference proteome</keyword>
<evidence type="ECO:0000313" key="8">
    <source>
        <dbReference type="EMBL" id="GMH11230.1"/>
    </source>
</evidence>
<reference evidence="8" key="1">
    <citation type="submission" date="2023-05" db="EMBL/GenBank/DDBJ databases">
        <title>Nepenthes gracilis genome sequencing.</title>
        <authorList>
            <person name="Fukushima K."/>
        </authorList>
    </citation>
    <scope>NUCLEOTIDE SEQUENCE</scope>
    <source>
        <strain evidence="8">SING2019-196</strain>
    </source>
</reference>